<dbReference type="InterPro" id="IPR001507">
    <property type="entry name" value="ZP_dom"/>
</dbReference>
<evidence type="ECO:0000259" key="3">
    <source>
        <dbReference type="PROSITE" id="PS50948"/>
    </source>
</evidence>
<dbReference type="EMBL" id="GBYB01003880">
    <property type="protein sequence ID" value="JAG73647.1"/>
    <property type="molecule type" value="Transcribed_RNA"/>
</dbReference>
<accession>A0A0C9R7C8</accession>
<dbReference type="InterPro" id="IPR003609">
    <property type="entry name" value="Pan_app"/>
</dbReference>
<dbReference type="AlphaFoldDB" id="A0A0C9R7C8"/>
<proteinExistence type="predicted"/>
<dbReference type="Gene3D" id="3.50.4.10">
    <property type="entry name" value="Hepatocyte Growth Factor"/>
    <property type="match status" value="1"/>
</dbReference>
<dbReference type="SUPFAM" id="SSF57414">
    <property type="entry name" value="Hairpin loop containing domain-like"/>
    <property type="match status" value="1"/>
</dbReference>
<feature type="transmembrane region" description="Helical" evidence="1">
    <location>
        <begin position="635"/>
        <end position="659"/>
    </location>
</feature>
<evidence type="ECO:0000313" key="5">
    <source>
        <dbReference type="EMBL" id="JAG73647.1"/>
    </source>
</evidence>
<keyword evidence="7" id="KW-1185">Reference proteome</keyword>
<feature type="domain" description="Apple" evidence="3">
    <location>
        <begin position="112"/>
        <end position="204"/>
    </location>
</feature>
<dbReference type="RefSeq" id="XP_011313680.1">
    <property type="nucleotide sequence ID" value="XM_011315378.1"/>
</dbReference>
<evidence type="ECO:0000313" key="7">
    <source>
        <dbReference type="Proteomes" id="UP000694866"/>
    </source>
</evidence>
<evidence type="ECO:0000256" key="2">
    <source>
        <dbReference type="SAM" id="SignalP"/>
    </source>
</evidence>
<sequence>MRRTYHETVVIVCLIIVTVTVGGEKCDEGWEKIEGVKPETFNSVKTLYLGENSQGIVTICFDRCLNTTNCTSFLIDFERSLCTSVTELSTDLEPAENFTLYQKICLRVPPGCREDRLWQVERTLGAVLIDTRYLSPPEVLSRSQCYQRCIEEGRNCKSAQFRTSQPLAVGDSKGICTLLNIERSVRPQSYRASMYRDEYLEPQCHNLSSLDFCSYAEIQNQTLPYADRKIQGLDAKQCEARCNRSGDGFICRAFTLANATGHGENSSTCLLHSHDTISTGVSALIKRANVIYKEREPCLNLKVSCTNESLVIQLETQEPFTGRLYASGYSETCDVQGTGKNTTTLALRIPSETELDEGNVNCGITPAYALEAENQTRAAIWVTLVVQFNPIIQRLGDQSVRVGCTLDNGEIPLPRNVSVETGYGFSSPDAGLPPLTATVFNTTSPPVLLMKIVDENMNDISFANLGQRLVLRIEIYPPDGPYDITARHLVASSASGDQSILLLDEIGCPADPHVFPPMVKDPYDNKSLISTFTAFKFPRSYRVRFNAVVKFCINECQPTKCRDLVVSYGRRRRSVNEIIPSEIPEIPLEELPLDTSIVVREASVAAVPLRSGNRPDTVLISGEQSSDRLLCVDPALALGLLIFWLIVQILLTITCIYVIRRYRRLARKAEEDRADVLARHLYGIHGGNFEISRRVRWADHNGSSVFYGVDP</sequence>
<name>A0A0C9R7C8_9HYME</name>
<reference evidence="5" key="1">
    <citation type="submission" date="2015-01" db="EMBL/GenBank/DDBJ databases">
        <title>Transcriptome Assembly of Fopius arisanus.</title>
        <authorList>
            <person name="Geib S."/>
        </authorList>
    </citation>
    <scope>NUCLEOTIDE SEQUENCE</scope>
</reference>
<dbReference type="Pfam" id="PF25057">
    <property type="entry name" value="CUT_N"/>
    <property type="match status" value="1"/>
</dbReference>
<dbReference type="InterPro" id="IPR052774">
    <property type="entry name" value="Celegans_DevNeuronal_Protein"/>
</dbReference>
<dbReference type="PROSITE" id="PS51034">
    <property type="entry name" value="ZP_2"/>
    <property type="match status" value="1"/>
</dbReference>
<organism evidence="5">
    <name type="scientific">Fopius arisanus</name>
    <dbReference type="NCBI Taxonomy" id="64838"/>
    <lineage>
        <taxon>Eukaryota</taxon>
        <taxon>Metazoa</taxon>
        <taxon>Ecdysozoa</taxon>
        <taxon>Arthropoda</taxon>
        <taxon>Hexapoda</taxon>
        <taxon>Insecta</taxon>
        <taxon>Pterygota</taxon>
        <taxon>Neoptera</taxon>
        <taxon>Endopterygota</taxon>
        <taxon>Hymenoptera</taxon>
        <taxon>Apocrita</taxon>
        <taxon>Ichneumonoidea</taxon>
        <taxon>Braconidae</taxon>
        <taxon>Opiinae</taxon>
        <taxon>Fopius</taxon>
    </lineage>
</organism>
<dbReference type="PROSITE" id="PS50948">
    <property type="entry name" value="PAN"/>
    <property type="match status" value="3"/>
</dbReference>
<dbReference type="SMART" id="SM00241">
    <property type="entry name" value="ZP"/>
    <property type="match status" value="1"/>
</dbReference>
<dbReference type="PANTHER" id="PTHR47327">
    <property type="entry name" value="FI18240P1-RELATED"/>
    <property type="match status" value="1"/>
</dbReference>
<gene>
    <name evidence="5" type="primary">PRM1_0</name>
    <name evidence="8" type="synonym">LOC105273128</name>
    <name evidence="6" type="synonym">PRM1_1</name>
    <name evidence="6" type="ORF">g.52859</name>
    <name evidence="5" type="ORF">g.52865</name>
</gene>
<feature type="chain" id="PRO_5007394385" evidence="2">
    <location>
        <begin position="23"/>
        <end position="711"/>
    </location>
</feature>
<dbReference type="PANTHER" id="PTHR47327:SF8">
    <property type="entry name" value="FI17836P1"/>
    <property type="match status" value="1"/>
</dbReference>
<dbReference type="SMART" id="SM00473">
    <property type="entry name" value="PAN_AP"/>
    <property type="match status" value="3"/>
</dbReference>
<feature type="domain" description="Apple" evidence="3">
    <location>
        <begin position="26"/>
        <end position="105"/>
    </location>
</feature>
<dbReference type="Proteomes" id="UP000694866">
    <property type="component" value="Unplaced"/>
</dbReference>
<keyword evidence="1" id="KW-1133">Transmembrane helix</keyword>
<dbReference type="GO" id="GO:0009653">
    <property type="term" value="P:anatomical structure morphogenesis"/>
    <property type="evidence" value="ECO:0007669"/>
    <property type="project" value="TreeGrafter"/>
</dbReference>
<dbReference type="KEGG" id="fas:105273128"/>
<dbReference type="Pfam" id="PF00024">
    <property type="entry name" value="PAN_1"/>
    <property type="match status" value="2"/>
</dbReference>
<dbReference type="CDD" id="cd01099">
    <property type="entry name" value="PAN_AP_HGF"/>
    <property type="match status" value="1"/>
</dbReference>
<keyword evidence="2" id="KW-0732">Signal</keyword>
<dbReference type="OrthoDB" id="6430118at2759"/>
<evidence type="ECO:0000259" key="4">
    <source>
        <dbReference type="PROSITE" id="PS51034"/>
    </source>
</evidence>
<feature type="signal peptide" evidence="2">
    <location>
        <begin position="1"/>
        <end position="22"/>
    </location>
</feature>
<feature type="domain" description="Apple" evidence="3">
    <location>
        <begin position="213"/>
        <end position="298"/>
    </location>
</feature>
<reference evidence="8" key="2">
    <citation type="submission" date="2025-04" db="UniProtKB">
        <authorList>
            <consortium name="RefSeq"/>
        </authorList>
    </citation>
    <scope>IDENTIFICATION</scope>
    <source>
        <strain evidence="8">USDA-PBARC FA_bdor</strain>
        <tissue evidence="8">Whole organism</tissue>
    </source>
</reference>
<dbReference type="EMBL" id="GBYB01014035">
    <property type="protein sequence ID" value="JAG83802.1"/>
    <property type="molecule type" value="Transcribed_RNA"/>
</dbReference>
<dbReference type="InterPro" id="IPR056953">
    <property type="entry name" value="CUT_N"/>
</dbReference>
<evidence type="ECO:0000256" key="1">
    <source>
        <dbReference type="SAM" id="Phobius"/>
    </source>
</evidence>
<evidence type="ECO:0000313" key="8">
    <source>
        <dbReference type="RefSeq" id="XP_011313680.1"/>
    </source>
</evidence>
<feature type="domain" description="ZP" evidence="4">
    <location>
        <begin position="304"/>
        <end position="568"/>
    </location>
</feature>
<keyword evidence="1" id="KW-0472">Membrane</keyword>
<keyword evidence="1" id="KW-0812">Transmembrane</keyword>
<dbReference type="GeneID" id="105273128"/>
<accession>A0A9R1TQZ8</accession>
<protein>
    <submittedName>
        <fullName evidence="5">PRM1_0 protein</fullName>
    </submittedName>
    <submittedName>
        <fullName evidence="6">PRM1_1 protein</fullName>
    </submittedName>
    <submittedName>
        <fullName evidence="8">Uncharacterized protein isoform X1</fullName>
    </submittedName>
</protein>
<evidence type="ECO:0000313" key="6">
    <source>
        <dbReference type="EMBL" id="JAG83802.1"/>
    </source>
</evidence>